<dbReference type="RefSeq" id="WP_165928975.1">
    <property type="nucleotide sequence ID" value="NZ_VEVQ02000028.1"/>
</dbReference>
<dbReference type="Gene3D" id="3.10.450.50">
    <property type="match status" value="1"/>
</dbReference>
<accession>A0ABX0IW80</accession>
<dbReference type="PROSITE" id="PS51257">
    <property type="entry name" value="PROKAR_LIPOPROTEIN"/>
    <property type="match status" value="1"/>
</dbReference>
<keyword evidence="3" id="KW-1185">Reference proteome</keyword>
<reference evidence="2" key="2">
    <citation type="submission" date="2020-02" db="EMBL/GenBank/DDBJ databases">
        <title>Flavobacterium profundi sp. nov., isolated from a deep-sea seamount.</title>
        <authorList>
            <person name="Zhang D.-C."/>
        </authorList>
    </citation>
    <scope>NUCLEOTIDE SEQUENCE</scope>
    <source>
        <strain evidence="2">EC11</strain>
    </source>
</reference>
<organism evidence="2 3">
    <name type="scientific">Flavobacterium jejuense</name>
    <dbReference type="NCBI Taxonomy" id="1544455"/>
    <lineage>
        <taxon>Bacteria</taxon>
        <taxon>Pseudomonadati</taxon>
        <taxon>Bacteroidota</taxon>
        <taxon>Flavobacteriia</taxon>
        <taxon>Flavobacteriales</taxon>
        <taxon>Flavobacteriaceae</taxon>
        <taxon>Flavobacterium</taxon>
    </lineage>
</organism>
<dbReference type="Proteomes" id="UP000817854">
    <property type="component" value="Unassembled WGS sequence"/>
</dbReference>
<comment type="caution">
    <text evidence="2">The sequence shown here is derived from an EMBL/GenBank/DDBJ whole genome shotgun (WGS) entry which is preliminary data.</text>
</comment>
<name>A0ABX0IW80_9FLAO</name>
<reference evidence="2" key="1">
    <citation type="submission" date="2019-05" db="EMBL/GenBank/DDBJ databases">
        <authorList>
            <person name="Lianzixin W."/>
        </authorList>
    </citation>
    <scope>NUCLEOTIDE SEQUENCE</scope>
    <source>
        <strain evidence="2">EC11</strain>
    </source>
</reference>
<sequence length="303" mass="35543">MAKVQFLDGNRIIMRYFQLVLLLILLQSCKQNKDNFDVNESQLSNVEIIESANDSIINTISSFYTSYISENAKDIVDKNYLKELKNKYLAKNLIVKLEKRKLDYDPLVNAQDYNIDWLNNIEITKDKLEVDTYNVYINDNNVETDISLVIKKERNQYKIYDINNLPNEITKSEIIESYIEMDITGTWKTICEENETSLQAFDSSHGYLDIYMQNDYARVSVDIDNNTNIKYSVLTAITRYNRFVNWIDISHDSIICKIKSVDENSIEIEWLGFYNNKTKKREMIKNPFVNESDSHSVSLNKCE</sequence>
<dbReference type="EMBL" id="VEVQ02000028">
    <property type="protein sequence ID" value="NHN28147.1"/>
    <property type="molecule type" value="Genomic_DNA"/>
</dbReference>
<protein>
    <submittedName>
        <fullName evidence="2">DUF3828 domain-containing protein</fullName>
    </submittedName>
</protein>
<proteinExistence type="predicted"/>
<dbReference type="Pfam" id="PF12883">
    <property type="entry name" value="DUF3828"/>
    <property type="match status" value="1"/>
</dbReference>
<dbReference type="InterPro" id="IPR024289">
    <property type="entry name" value="DUF3828"/>
</dbReference>
<feature type="domain" description="DUF3828" evidence="1">
    <location>
        <begin position="58"/>
        <end position="165"/>
    </location>
</feature>
<evidence type="ECO:0000313" key="2">
    <source>
        <dbReference type="EMBL" id="NHN28147.1"/>
    </source>
</evidence>
<evidence type="ECO:0000259" key="1">
    <source>
        <dbReference type="Pfam" id="PF12883"/>
    </source>
</evidence>
<gene>
    <name evidence="2" type="ORF">FIA58_020915</name>
</gene>
<evidence type="ECO:0000313" key="3">
    <source>
        <dbReference type="Proteomes" id="UP000817854"/>
    </source>
</evidence>